<proteinExistence type="predicted"/>
<gene>
    <name evidence="3" type="ORF">SAMN02745170_00435</name>
</gene>
<dbReference type="PANTHER" id="PTHR43151">
    <property type="entry name" value="FEOA FAMILY PROTEIN"/>
    <property type="match status" value="1"/>
</dbReference>
<dbReference type="RefSeq" id="WP_149733335.1">
    <property type="nucleotide sequence ID" value="NZ_FQZD01000005.1"/>
</dbReference>
<dbReference type="Gene3D" id="2.30.30.90">
    <property type="match status" value="1"/>
</dbReference>
<dbReference type="Proteomes" id="UP000322917">
    <property type="component" value="Unassembled WGS sequence"/>
</dbReference>
<dbReference type="GO" id="GO:0046914">
    <property type="term" value="F:transition metal ion binding"/>
    <property type="evidence" value="ECO:0007669"/>
    <property type="project" value="InterPro"/>
</dbReference>
<evidence type="ECO:0000259" key="2">
    <source>
        <dbReference type="SMART" id="SM00899"/>
    </source>
</evidence>
<organism evidence="3 4">
    <name type="scientific">Propionispora hippei DSM 15287</name>
    <dbReference type="NCBI Taxonomy" id="1123003"/>
    <lineage>
        <taxon>Bacteria</taxon>
        <taxon>Bacillati</taxon>
        <taxon>Bacillota</taxon>
        <taxon>Negativicutes</taxon>
        <taxon>Selenomonadales</taxon>
        <taxon>Sporomusaceae</taxon>
        <taxon>Propionispora</taxon>
    </lineage>
</organism>
<feature type="domain" description="Ferrous iron transporter FeoA-like" evidence="2">
    <location>
        <begin position="1"/>
        <end position="71"/>
    </location>
</feature>
<accession>A0A1M6BKF2</accession>
<protein>
    <submittedName>
        <fullName evidence="3">Fe2+ transport system protein FeoA</fullName>
    </submittedName>
</protein>
<keyword evidence="1" id="KW-0408">Iron</keyword>
<keyword evidence="4" id="KW-1185">Reference proteome</keyword>
<dbReference type="PANTHER" id="PTHR43151:SF1">
    <property type="entry name" value="SSR2333 PROTEIN"/>
    <property type="match status" value="1"/>
</dbReference>
<dbReference type="OrthoDB" id="5984at2"/>
<dbReference type="InterPro" id="IPR008988">
    <property type="entry name" value="Transcriptional_repressor_C"/>
</dbReference>
<dbReference type="InterPro" id="IPR007167">
    <property type="entry name" value="Fe-transptr_FeoA-like"/>
</dbReference>
<dbReference type="EMBL" id="FQZD01000005">
    <property type="protein sequence ID" value="SHI49181.1"/>
    <property type="molecule type" value="Genomic_DNA"/>
</dbReference>
<dbReference type="SUPFAM" id="SSF50037">
    <property type="entry name" value="C-terminal domain of transcriptional repressors"/>
    <property type="match status" value="1"/>
</dbReference>
<dbReference type="Pfam" id="PF04023">
    <property type="entry name" value="FeoA"/>
    <property type="match status" value="1"/>
</dbReference>
<dbReference type="AlphaFoldDB" id="A0A1M6BKF2"/>
<dbReference type="SMART" id="SM00899">
    <property type="entry name" value="FeoA"/>
    <property type="match status" value="1"/>
</dbReference>
<dbReference type="InterPro" id="IPR053184">
    <property type="entry name" value="FeoA-like"/>
</dbReference>
<evidence type="ECO:0000256" key="1">
    <source>
        <dbReference type="ARBA" id="ARBA00023004"/>
    </source>
</evidence>
<name>A0A1M6BKF2_9FIRM</name>
<dbReference type="InterPro" id="IPR038157">
    <property type="entry name" value="FeoA_core_dom"/>
</dbReference>
<evidence type="ECO:0000313" key="3">
    <source>
        <dbReference type="EMBL" id="SHI49181.1"/>
    </source>
</evidence>
<reference evidence="3 4" key="1">
    <citation type="submission" date="2016-11" db="EMBL/GenBank/DDBJ databases">
        <authorList>
            <person name="Varghese N."/>
            <person name="Submissions S."/>
        </authorList>
    </citation>
    <scope>NUCLEOTIDE SEQUENCE [LARGE SCALE GENOMIC DNA]</scope>
    <source>
        <strain evidence="3 4">DSM 15287</strain>
    </source>
</reference>
<sequence>MPLTMASPGQEVKVVDIRHCGDHRIRLLDMGLTTGALVRVISRNTSSLLIGVKRTRIMLEFRLAHQIDVQQ</sequence>
<evidence type="ECO:0000313" key="4">
    <source>
        <dbReference type="Proteomes" id="UP000322917"/>
    </source>
</evidence>